<keyword evidence="2" id="KW-1185">Reference proteome</keyword>
<reference evidence="1" key="1">
    <citation type="submission" date="2019-08" db="EMBL/GenBank/DDBJ databases">
        <title>Genome sequence of Clostridiales bacterium MT110.</title>
        <authorList>
            <person name="Cao J."/>
        </authorList>
    </citation>
    <scope>NUCLEOTIDE SEQUENCE</scope>
    <source>
        <strain evidence="1">MT110</strain>
    </source>
</reference>
<sequence>MKKLIELILKYKPPIVLILIPIAFTLLFGAAMSPIFTDEIPIAIMDLDQSDQSREIIEEFEGCSIFKITEYADSTEQIKEDILSGKIKGGLVLPQGFQADINGRKGAKALMLMDGTNFLVGNNLMLYSNKIISAKNYELQALDLASGGILPGTSDQMLNTLATAERVLYNPQLGYLYYLYPGLLAVFVQQTYLNVVAPILLKEKDRLKRLPLNKIDRKIRPKEMAPLIVQYAMMTFVCSLACMLIVHWFFHYPLEGSLLLTLLVQVLFLAGLTGVAFVLAAIFDDATHCTQFVMFLAIPSILSCGYGWPEFMMAPGFAPVMKAVWPLYYYANPLKELMLKGASFDAIEPFVIGGFLFALFWMPVGMWIYRQKIRTMKQIEEEVRSLAEGVR</sequence>
<evidence type="ECO:0000313" key="2">
    <source>
        <dbReference type="Proteomes" id="UP000594014"/>
    </source>
</evidence>
<dbReference type="Proteomes" id="UP000594014">
    <property type="component" value="Chromosome"/>
</dbReference>
<organism evidence="1 2">
    <name type="scientific">Anoxybacterium hadale</name>
    <dbReference type="NCBI Taxonomy" id="3408580"/>
    <lineage>
        <taxon>Bacteria</taxon>
        <taxon>Bacillati</taxon>
        <taxon>Bacillota</taxon>
        <taxon>Clostridia</taxon>
        <taxon>Peptostreptococcales</taxon>
        <taxon>Anaerovoracaceae</taxon>
        <taxon>Anoxybacterium</taxon>
    </lineage>
</organism>
<accession>A0ACD1AED3</accession>
<evidence type="ECO:0000313" key="1">
    <source>
        <dbReference type="EMBL" id="QOX64573.1"/>
    </source>
</evidence>
<name>A0ACD1AED3_9FIRM</name>
<dbReference type="EMBL" id="CP042469">
    <property type="protein sequence ID" value="QOX64573.1"/>
    <property type="molecule type" value="Genomic_DNA"/>
</dbReference>
<protein>
    <submittedName>
        <fullName evidence="1">ABC transporter permease</fullName>
    </submittedName>
</protein>
<proteinExistence type="predicted"/>
<gene>
    <name evidence="1" type="ORF">FRZ06_15100</name>
</gene>